<evidence type="ECO:0000256" key="16">
    <source>
        <dbReference type="ARBA" id="ARBA00023328"/>
    </source>
</evidence>
<dbReference type="InterPro" id="IPR051190">
    <property type="entry name" value="Baculoviral_IAP"/>
</dbReference>
<evidence type="ECO:0000256" key="5">
    <source>
        <dbReference type="ARBA" id="ARBA00022490"/>
    </source>
</evidence>
<gene>
    <name evidence="17" type="ORF">OCTVUL_1B006269</name>
</gene>
<keyword evidence="18" id="KW-1185">Reference proteome</keyword>
<dbReference type="EMBL" id="OX597815">
    <property type="protein sequence ID" value="CAI9718382.1"/>
    <property type="molecule type" value="Genomic_DNA"/>
</dbReference>
<evidence type="ECO:0000256" key="14">
    <source>
        <dbReference type="ARBA" id="ARBA00023242"/>
    </source>
</evidence>
<comment type="subcellular location">
    <subcellularLocation>
        <location evidence="3">Chromosome</location>
        <location evidence="3">Centromere</location>
    </subcellularLocation>
    <subcellularLocation>
        <location evidence="2">Cytoplasm</location>
        <location evidence="2">Cytoskeleton</location>
        <location evidence="2">Spindle</location>
    </subcellularLocation>
    <subcellularLocation>
        <location evidence="1">Nucleus</location>
    </subcellularLocation>
</comment>
<dbReference type="GO" id="GO:0005634">
    <property type="term" value="C:nucleus"/>
    <property type="evidence" value="ECO:0007669"/>
    <property type="project" value="UniProtKB-SubCell"/>
</dbReference>
<keyword evidence="14" id="KW-0539">Nucleus</keyword>
<evidence type="ECO:0000256" key="6">
    <source>
        <dbReference type="ARBA" id="ARBA00022553"/>
    </source>
</evidence>
<organism evidence="17 18">
    <name type="scientific">Octopus vulgaris</name>
    <name type="common">Common octopus</name>
    <dbReference type="NCBI Taxonomy" id="6645"/>
    <lineage>
        <taxon>Eukaryota</taxon>
        <taxon>Metazoa</taxon>
        <taxon>Spiralia</taxon>
        <taxon>Lophotrochozoa</taxon>
        <taxon>Mollusca</taxon>
        <taxon>Cephalopoda</taxon>
        <taxon>Coleoidea</taxon>
        <taxon>Octopodiformes</taxon>
        <taxon>Octopoda</taxon>
        <taxon>Incirrata</taxon>
        <taxon>Octopodidae</taxon>
        <taxon>Octopus</taxon>
    </lineage>
</organism>
<evidence type="ECO:0000256" key="9">
    <source>
        <dbReference type="ARBA" id="ARBA00022776"/>
    </source>
</evidence>
<keyword evidence="12" id="KW-0832">Ubl conjugation</keyword>
<dbReference type="CDD" id="cd00022">
    <property type="entry name" value="BIR"/>
    <property type="match status" value="1"/>
</dbReference>
<proteinExistence type="inferred from homology"/>
<dbReference type="Gene3D" id="1.10.1170.10">
    <property type="entry name" value="Inhibitor Of Apoptosis Protein (2mihbC-IAP-1), Chain A"/>
    <property type="match status" value="1"/>
</dbReference>
<evidence type="ECO:0000256" key="15">
    <source>
        <dbReference type="ARBA" id="ARBA00023306"/>
    </source>
</evidence>
<dbReference type="GO" id="GO:0005819">
    <property type="term" value="C:spindle"/>
    <property type="evidence" value="ECO:0007669"/>
    <property type="project" value="UniProtKB-SubCell"/>
</dbReference>
<evidence type="ECO:0000256" key="2">
    <source>
        <dbReference type="ARBA" id="ARBA00004186"/>
    </source>
</evidence>
<keyword evidence="8" id="KW-0479">Metal-binding</keyword>
<keyword evidence="13" id="KW-0206">Cytoskeleton</keyword>
<dbReference type="GO" id="GO:0046872">
    <property type="term" value="F:metal ion binding"/>
    <property type="evidence" value="ECO:0007669"/>
    <property type="project" value="UniProtKB-KW"/>
</dbReference>
<dbReference type="Pfam" id="PF00653">
    <property type="entry name" value="BIR"/>
    <property type="match status" value="1"/>
</dbReference>
<evidence type="ECO:0000256" key="10">
    <source>
        <dbReference type="ARBA" id="ARBA00022829"/>
    </source>
</evidence>
<dbReference type="Proteomes" id="UP001162480">
    <property type="component" value="Chromosome 2"/>
</dbReference>
<evidence type="ECO:0000256" key="3">
    <source>
        <dbReference type="ARBA" id="ARBA00004584"/>
    </source>
</evidence>
<evidence type="ECO:0000256" key="11">
    <source>
        <dbReference type="ARBA" id="ARBA00022833"/>
    </source>
</evidence>
<dbReference type="PANTHER" id="PTHR46771:SF5">
    <property type="entry name" value="DETERIN"/>
    <property type="match status" value="1"/>
</dbReference>
<accession>A0AA36APH5</accession>
<name>A0AA36APH5_OCTVU</name>
<keyword evidence="9" id="KW-0498">Mitosis</keyword>
<dbReference type="GO" id="GO:0007059">
    <property type="term" value="P:chromosome segregation"/>
    <property type="evidence" value="ECO:0007669"/>
    <property type="project" value="UniProtKB-KW"/>
</dbReference>
<evidence type="ECO:0000256" key="12">
    <source>
        <dbReference type="ARBA" id="ARBA00022843"/>
    </source>
</evidence>
<evidence type="ECO:0000256" key="1">
    <source>
        <dbReference type="ARBA" id="ARBA00004123"/>
    </source>
</evidence>
<sequence length="262" mass="30399">MTKRTKSAASYQEKCRTCATLCLILASTSKNPFEVMTGLNALGVEAHLSSTQLSFIESDQKLEDTSVDLVPYYPHEAKYLMKNIIYLPVTKAVPFHVLDQMTIAVKYINLRKLLDLPIMGISKEKLDAAGKDYFMHLENKRLESFKTWPFQDDCLCTPERMAAAGFYHCGTEKEPDFVRCFVCQKELDGWEPEDDPWVEHKNHSKDCKFLKMKTAIEDLTLENFYKFLLIVRKNKAKKQMEESKKEFETLGKRVREKMEILL</sequence>
<dbReference type="FunFam" id="1.10.1170.10:FF:000009">
    <property type="entry name" value="Baculoviral IAP repeat-containing protein 5"/>
    <property type="match status" value="1"/>
</dbReference>
<dbReference type="PANTHER" id="PTHR46771">
    <property type="entry name" value="DETERIN"/>
    <property type="match status" value="1"/>
</dbReference>
<dbReference type="GO" id="GO:0051301">
    <property type="term" value="P:cell division"/>
    <property type="evidence" value="ECO:0007669"/>
    <property type="project" value="UniProtKB-KW"/>
</dbReference>
<dbReference type="AlphaFoldDB" id="A0AA36APH5"/>
<evidence type="ECO:0000256" key="7">
    <source>
        <dbReference type="ARBA" id="ARBA00022618"/>
    </source>
</evidence>
<evidence type="ECO:0000313" key="17">
    <source>
        <dbReference type="EMBL" id="CAI9718382.1"/>
    </source>
</evidence>
<keyword evidence="16" id="KW-0137">Centromere</keyword>
<evidence type="ECO:0000256" key="13">
    <source>
        <dbReference type="ARBA" id="ARBA00023212"/>
    </source>
</evidence>
<keyword evidence="15" id="KW-0131">Cell cycle</keyword>
<dbReference type="PROSITE" id="PS50143">
    <property type="entry name" value="BIR_REPEAT_2"/>
    <property type="match status" value="1"/>
</dbReference>
<keyword evidence="5" id="KW-0963">Cytoplasm</keyword>
<dbReference type="SUPFAM" id="SSF57924">
    <property type="entry name" value="Inhibitor of apoptosis (IAP) repeat"/>
    <property type="match status" value="1"/>
</dbReference>
<comment type="similarity">
    <text evidence="4">Belongs to the IAP family.</text>
</comment>
<keyword evidence="10" id="KW-0159">Chromosome partition</keyword>
<evidence type="ECO:0000256" key="4">
    <source>
        <dbReference type="ARBA" id="ARBA00006672"/>
    </source>
</evidence>
<evidence type="ECO:0000256" key="8">
    <source>
        <dbReference type="ARBA" id="ARBA00022723"/>
    </source>
</evidence>
<protein>
    <recommendedName>
        <fullName evidence="19">Baculoviral IAP repeat-containing protein 5</fullName>
    </recommendedName>
</protein>
<keyword evidence="7" id="KW-0132">Cell division</keyword>
<dbReference type="GO" id="GO:0000775">
    <property type="term" value="C:chromosome, centromeric region"/>
    <property type="evidence" value="ECO:0007669"/>
    <property type="project" value="UniProtKB-SubCell"/>
</dbReference>
<evidence type="ECO:0008006" key="19">
    <source>
        <dbReference type="Google" id="ProtNLM"/>
    </source>
</evidence>
<reference evidence="17" key="1">
    <citation type="submission" date="2023-08" db="EMBL/GenBank/DDBJ databases">
        <authorList>
            <person name="Alioto T."/>
            <person name="Alioto T."/>
            <person name="Gomez Garrido J."/>
        </authorList>
    </citation>
    <scope>NUCLEOTIDE SEQUENCE</scope>
</reference>
<keyword evidence="6" id="KW-0597">Phosphoprotein</keyword>
<dbReference type="InterPro" id="IPR001370">
    <property type="entry name" value="BIR_rpt"/>
</dbReference>
<evidence type="ECO:0000313" key="18">
    <source>
        <dbReference type="Proteomes" id="UP001162480"/>
    </source>
</evidence>
<dbReference type="SMART" id="SM00238">
    <property type="entry name" value="BIR"/>
    <property type="match status" value="1"/>
</dbReference>
<keyword evidence="11" id="KW-0862">Zinc</keyword>